<evidence type="ECO:0000256" key="5">
    <source>
        <dbReference type="ARBA" id="ARBA00023242"/>
    </source>
</evidence>
<dbReference type="GO" id="GO:0099402">
    <property type="term" value="P:plant organ development"/>
    <property type="evidence" value="ECO:0007669"/>
    <property type="project" value="UniProtKB-ARBA"/>
</dbReference>
<evidence type="ECO:0000313" key="8">
    <source>
        <dbReference type="EMBL" id="WOH12624.1"/>
    </source>
</evidence>
<dbReference type="OMA" id="YRTINPI"/>
<dbReference type="OrthoDB" id="1841925at2759"/>
<dbReference type="InterPro" id="IPR036093">
    <property type="entry name" value="NAC_dom_sf"/>
</dbReference>
<dbReference type="Proteomes" id="UP000077755">
    <property type="component" value="Chromosome 8"/>
</dbReference>
<keyword evidence="5" id="KW-0539">Nucleus</keyword>
<dbReference type="EMBL" id="CP093350">
    <property type="protein sequence ID" value="WOH12624.1"/>
    <property type="molecule type" value="Genomic_DNA"/>
</dbReference>
<dbReference type="STRING" id="79200.A0A175YP78"/>
<dbReference type="Pfam" id="PF02365">
    <property type="entry name" value="NAM"/>
    <property type="match status" value="1"/>
</dbReference>
<dbReference type="SUPFAM" id="SSF101941">
    <property type="entry name" value="NAC domain"/>
    <property type="match status" value="1"/>
</dbReference>
<organism evidence="7">
    <name type="scientific">Daucus carota subsp. sativus</name>
    <name type="common">Carrot</name>
    <dbReference type="NCBI Taxonomy" id="79200"/>
    <lineage>
        <taxon>Eukaryota</taxon>
        <taxon>Viridiplantae</taxon>
        <taxon>Streptophyta</taxon>
        <taxon>Embryophyta</taxon>
        <taxon>Tracheophyta</taxon>
        <taxon>Spermatophyta</taxon>
        <taxon>Magnoliopsida</taxon>
        <taxon>eudicotyledons</taxon>
        <taxon>Gunneridae</taxon>
        <taxon>Pentapetalae</taxon>
        <taxon>asterids</taxon>
        <taxon>campanulids</taxon>
        <taxon>Apiales</taxon>
        <taxon>Apiaceae</taxon>
        <taxon>Apioideae</taxon>
        <taxon>Scandiceae</taxon>
        <taxon>Daucinae</taxon>
        <taxon>Daucus</taxon>
        <taxon>Daucus sect. Daucus</taxon>
    </lineage>
</organism>
<gene>
    <name evidence="7" type="ORF">DCAR_027411</name>
    <name evidence="8" type="ORF">DCAR_0832130</name>
</gene>
<evidence type="ECO:0000256" key="2">
    <source>
        <dbReference type="ARBA" id="ARBA00023015"/>
    </source>
</evidence>
<name>A0A175YP78_DAUCS</name>
<dbReference type="PANTHER" id="PTHR31744">
    <property type="entry name" value="PROTEIN CUP-SHAPED COTYLEDON 2-RELATED"/>
    <property type="match status" value="1"/>
</dbReference>
<evidence type="ECO:0000256" key="4">
    <source>
        <dbReference type="ARBA" id="ARBA00023163"/>
    </source>
</evidence>
<evidence type="ECO:0000259" key="6">
    <source>
        <dbReference type="PROSITE" id="PS51005"/>
    </source>
</evidence>
<comment type="subcellular location">
    <subcellularLocation>
        <location evidence="1">Nucleus</location>
    </subcellularLocation>
</comment>
<reference evidence="7" key="1">
    <citation type="journal article" date="2016" name="Nat. Genet.">
        <title>A high-quality carrot genome assembly provides new insights into carotenoid accumulation and asterid genome evolution.</title>
        <authorList>
            <person name="Iorizzo M."/>
            <person name="Ellison S."/>
            <person name="Senalik D."/>
            <person name="Zeng P."/>
            <person name="Satapoomin P."/>
            <person name="Huang J."/>
            <person name="Bowman M."/>
            <person name="Iovene M."/>
            <person name="Sanseverino W."/>
            <person name="Cavagnaro P."/>
            <person name="Yildiz M."/>
            <person name="Macko-Podgorni A."/>
            <person name="Moranska E."/>
            <person name="Grzebelus E."/>
            <person name="Grzebelus D."/>
            <person name="Ashrafi H."/>
            <person name="Zheng Z."/>
            <person name="Cheng S."/>
            <person name="Spooner D."/>
            <person name="Van Deynze A."/>
            <person name="Simon P."/>
        </authorList>
    </citation>
    <scope>NUCLEOTIDE SEQUENCE [LARGE SCALE GENOMIC DNA]</scope>
    <source>
        <tissue evidence="7">Leaf</tissue>
    </source>
</reference>
<evidence type="ECO:0000256" key="3">
    <source>
        <dbReference type="ARBA" id="ARBA00023125"/>
    </source>
</evidence>
<sequence length="368" mass="41600">MDHERSHDDGDKLDEVMLPGFRFHPTDEELVGFYLKRKIQQRPLSIELIKQLDIYKFDPWDLPKMASTGEKEWYFYCPRDRKYRNSARPNRVTGAGFWKATGTDRPIYSSEGTSKCIGLKKSLVFYKGRAAKGIKTDWMMHEFRLPSLGDSVPPKRYIDKNSIPANDAWAICRIFKKANSNAQRALSNSWVSPDLRPAHTTTLTSQNLLPHYQTSTTTTPTCNNNLHHSSSITNPTPNFDLSLYKAYNQMASGGGYAFFGQETCNIDTSSLLFNMSSTMFGDFEKVPECVDYKGIEEQYASTCFPPSLQQVEQNVGHGGENLMALLKESCPSVIPLDDELGVNIRASMGLPYIFPLSMSETWRSSFGV</sequence>
<feature type="domain" description="NAC" evidence="6">
    <location>
        <begin position="17"/>
        <end position="177"/>
    </location>
</feature>
<proteinExistence type="predicted"/>
<protein>
    <recommendedName>
        <fullName evidence="6">NAC domain-containing protein</fullName>
    </recommendedName>
</protein>
<dbReference type="PROSITE" id="PS51005">
    <property type="entry name" value="NAC"/>
    <property type="match status" value="1"/>
</dbReference>
<dbReference type="KEGG" id="dcr:108199247"/>
<dbReference type="GO" id="GO:0003677">
    <property type="term" value="F:DNA binding"/>
    <property type="evidence" value="ECO:0007669"/>
    <property type="project" value="UniProtKB-KW"/>
</dbReference>
<keyword evidence="4" id="KW-0804">Transcription</keyword>
<dbReference type="FunFam" id="2.170.150.80:FF:000007">
    <property type="entry name" value="NAC domain-containing protein 35"/>
    <property type="match status" value="1"/>
</dbReference>
<dbReference type="Gene3D" id="2.170.150.80">
    <property type="entry name" value="NAC domain"/>
    <property type="match status" value="1"/>
</dbReference>
<dbReference type="Gramene" id="KZM85167">
    <property type="protein sequence ID" value="KZM85167"/>
    <property type="gene ID" value="DCAR_027411"/>
</dbReference>
<accession>A0A175YP78</accession>
<evidence type="ECO:0000313" key="7">
    <source>
        <dbReference type="EMBL" id="KZM85167.1"/>
    </source>
</evidence>
<keyword evidence="9" id="KW-1185">Reference proteome</keyword>
<dbReference type="PANTHER" id="PTHR31744:SF77">
    <property type="entry name" value="PROTEIN FEZ"/>
    <property type="match status" value="1"/>
</dbReference>
<evidence type="ECO:0000313" key="9">
    <source>
        <dbReference type="Proteomes" id="UP000077755"/>
    </source>
</evidence>
<reference evidence="8" key="2">
    <citation type="submission" date="2022-03" db="EMBL/GenBank/DDBJ databases">
        <title>Draft title - Genomic analysis of global carrot germplasm unveils the trajectory of domestication and the origin of high carotenoid orange carrot.</title>
        <authorList>
            <person name="Iorizzo M."/>
            <person name="Ellison S."/>
            <person name="Senalik D."/>
            <person name="Macko-Podgorni A."/>
            <person name="Grzebelus D."/>
            <person name="Bostan H."/>
            <person name="Rolling W."/>
            <person name="Curaba J."/>
            <person name="Simon P."/>
        </authorList>
    </citation>
    <scope>NUCLEOTIDE SEQUENCE</scope>
    <source>
        <tissue evidence="8">Leaf</tissue>
    </source>
</reference>
<dbReference type="AlphaFoldDB" id="A0A175YP78"/>
<evidence type="ECO:0000256" key="1">
    <source>
        <dbReference type="ARBA" id="ARBA00004123"/>
    </source>
</evidence>
<dbReference type="GO" id="GO:0005634">
    <property type="term" value="C:nucleus"/>
    <property type="evidence" value="ECO:0007669"/>
    <property type="project" value="UniProtKB-SubCell"/>
</dbReference>
<keyword evidence="3" id="KW-0238">DNA-binding</keyword>
<dbReference type="GO" id="GO:0006355">
    <property type="term" value="P:regulation of DNA-templated transcription"/>
    <property type="evidence" value="ECO:0007669"/>
    <property type="project" value="InterPro"/>
</dbReference>
<dbReference type="InterPro" id="IPR003441">
    <property type="entry name" value="NAC-dom"/>
</dbReference>
<dbReference type="EMBL" id="LNRQ01000008">
    <property type="protein sequence ID" value="KZM85167.1"/>
    <property type="molecule type" value="Genomic_DNA"/>
</dbReference>
<keyword evidence="2" id="KW-0805">Transcription regulation</keyword>